<gene>
    <name evidence="2" type="ORF">NW762_012435</name>
</gene>
<protein>
    <submittedName>
        <fullName evidence="2">Uncharacterized protein</fullName>
    </submittedName>
</protein>
<feature type="region of interest" description="Disordered" evidence="1">
    <location>
        <begin position="24"/>
        <end position="45"/>
    </location>
</feature>
<sequence length="147" mass="16402">MAGTKQNCKSISCQVPRFGSCEGDMGPWDSPTSQNPYEEWLQSSDTEKENVIVRWKLIHEHLMKKANPEEMMRNVLEAHRNKRVGNGEVHQETGSTASHAQPVDRLRNSARSPEDAMLAVDGNSHFSLPHDESLMATGTSDTTQPKT</sequence>
<dbReference type="Proteomes" id="UP001152049">
    <property type="component" value="Unassembled WGS sequence"/>
</dbReference>
<feature type="region of interest" description="Disordered" evidence="1">
    <location>
        <begin position="82"/>
        <end position="147"/>
    </location>
</feature>
<evidence type="ECO:0000313" key="3">
    <source>
        <dbReference type="Proteomes" id="UP001152049"/>
    </source>
</evidence>
<evidence type="ECO:0000256" key="1">
    <source>
        <dbReference type="SAM" id="MobiDB-lite"/>
    </source>
</evidence>
<feature type="compositionally biased region" description="Polar residues" evidence="1">
    <location>
        <begin position="136"/>
        <end position="147"/>
    </location>
</feature>
<name>A0A9W8RQI2_9HYPO</name>
<dbReference type="AlphaFoldDB" id="A0A9W8RQI2"/>
<dbReference type="EMBL" id="JAOQAZ010000034">
    <property type="protein sequence ID" value="KAJ4249101.1"/>
    <property type="molecule type" value="Genomic_DNA"/>
</dbReference>
<feature type="compositionally biased region" description="Polar residues" evidence="1">
    <location>
        <begin position="30"/>
        <end position="44"/>
    </location>
</feature>
<keyword evidence="3" id="KW-1185">Reference proteome</keyword>
<reference evidence="2" key="1">
    <citation type="submission" date="2022-09" db="EMBL/GenBank/DDBJ databases">
        <title>Fusarium specimens isolated from Avocado Roots.</title>
        <authorList>
            <person name="Stajich J."/>
            <person name="Roper C."/>
            <person name="Heimlech-Rivalta G."/>
        </authorList>
    </citation>
    <scope>NUCLEOTIDE SEQUENCE</scope>
    <source>
        <strain evidence="2">CF00136</strain>
    </source>
</reference>
<comment type="caution">
    <text evidence="2">The sequence shown here is derived from an EMBL/GenBank/DDBJ whole genome shotgun (WGS) entry which is preliminary data.</text>
</comment>
<accession>A0A9W8RQI2</accession>
<evidence type="ECO:0000313" key="2">
    <source>
        <dbReference type="EMBL" id="KAJ4249101.1"/>
    </source>
</evidence>
<organism evidence="2 3">
    <name type="scientific">Fusarium torreyae</name>
    <dbReference type="NCBI Taxonomy" id="1237075"/>
    <lineage>
        <taxon>Eukaryota</taxon>
        <taxon>Fungi</taxon>
        <taxon>Dikarya</taxon>
        <taxon>Ascomycota</taxon>
        <taxon>Pezizomycotina</taxon>
        <taxon>Sordariomycetes</taxon>
        <taxon>Hypocreomycetidae</taxon>
        <taxon>Hypocreales</taxon>
        <taxon>Nectriaceae</taxon>
        <taxon>Fusarium</taxon>
    </lineage>
</organism>
<proteinExistence type="predicted"/>